<sequence>MTRAMITMPCEMGAMRDDSRVWLHRCSEVMPRPLSSAGPDDVLVEWREYCDPDGPWLRACVEEWQRQGHFRHHRAGTVLVTYGAAWLVACATVPEYHFGEPLPSLANARAVIDEHGLLAHLSLTGEDSGVTDADGWWAEVSGLFTPLTEGLAALGGPPAHSDQYWGNAVGLTGDVLRRIESLGAPGDVRATADLLRKASGREHLVSLRDFPDGSWSRRRTCCQWWRSGSGYCGDCVLQDSPSRAR</sequence>
<comment type="caution">
    <text evidence="2">The sequence shown here is derived from an EMBL/GenBank/DDBJ whole genome shotgun (WGS) entry which is preliminary data.</text>
</comment>
<keyword evidence="3" id="KW-1185">Reference proteome</keyword>
<feature type="domain" description="Ferric siderophore reductase C-terminal" evidence="1">
    <location>
        <begin position="218"/>
        <end position="237"/>
    </location>
</feature>
<dbReference type="Proteomes" id="UP001205311">
    <property type="component" value="Unassembled WGS sequence"/>
</dbReference>
<evidence type="ECO:0000313" key="3">
    <source>
        <dbReference type="Proteomes" id="UP001205311"/>
    </source>
</evidence>
<dbReference type="Pfam" id="PF11575">
    <property type="entry name" value="FhuF_C"/>
    <property type="match status" value="1"/>
</dbReference>
<evidence type="ECO:0000313" key="2">
    <source>
        <dbReference type="EMBL" id="MCP2260727.1"/>
    </source>
</evidence>
<dbReference type="InterPro" id="IPR024726">
    <property type="entry name" value="FhuF_C"/>
</dbReference>
<dbReference type="EMBL" id="JAMTCP010000030">
    <property type="protein sequence ID" value="MCP2260727.1"/>
    <property type="molecule type" value="Genomic_DNA"/>
</dbReference>
<evidence type="ECO:0000259" key="1">
    <source>
        <dbReference type="Pfam" id="PF11575"/>
    </source>
</evidence>
<gene>
    <name evidence="2" type="ORF">LX15_004447</name>
</gene>
<organism evidence="2 3">
    <name type="scientific">Streptoalloteichus tenebrarius (strain ATCC 17920 / DSM 40477 / JCM 4838 / CBS 697.72 / NBRC 16177 / NCIMB 11028 / NRRL B-12390 / A12253. 1 / ISP 5477)</name>
    <name type="common">Streptomyces tenebrarius</name>
    <dbReference type="NCBI Taxonomy" id="1933"/>
    <lineage>
        <taxon>Bacteria</taxon>
        <taxon>Bacillati</taxon>
        <taxon>Actinomycetota</taxon>
        <taxon>Actinomycetes</taxon>
        <taxon>Pseudonocardiales</taxon>
        <taxon>Pseudonocardiaceae</taxon>
        <taxon>Streptoalloteichus</taxon>
    </lineage>
</organism>
<reference evidence="2 3" key="1">
    <citation type="submission" date="2022-06" db="EMBL/GenBank/DDBJ databases">
        <title>Genomic Encyclopedia of Archaeal and Bacterial Type Strains, Phase II (KMG-II): from individual species to whole genera.</title>
        <authorList>
            <person name="Goeker M."/>
        </authorList>
    </citation>
    <scope>NUCLEOTIDE SEQUENCE [LARGE SCALE GENOMIC DNA]</scope>
    <source>
        <strain evidence="2 3">DSM 40477</strain>
    </source>
</reference>
<proteinExistence type="predicted"/>
<protein>
    <submittedName>
        <fullName evidence="2">FhuF 2Fe-2S C-terminal domain-containing protein</fullName>
    </submittedName>
</protein>
<accession>A0ABT1HYW8</accession>
<name>A0ABT1HYW8_STRSD</name>